<feature type="transmembrane region" description="Helical" evidence="2">
    <location>
        <begin position="12"/>
        <end position="32"/>
    </location>
</feature>
<keyword evidence="2" id="KW-1133">Transmembrane helix</keyword>
<dbReference type="Proteomes" id="UP000276133">
    <property type="component" value="Unassembled WGS sequence"/>
</dbReference>
<protein>
    <submittedName>
        <fullName evidence="3">Uncharacterized protein</fullName>
    </submittedName>
</protein>
<keyword evidence="2" id="KW-0472">Membrane</keyword>
<accession>A0A3M7R9T6</accession>
<keyword evidence="4" id="KW-1185">Reference proteome</keyword>
<name>A0A3M7R9T6_BRAPC</name>
<evidence type="ECO:0000313" key="3">
    <source>
        <dbReference type="EMBL" id="RNA20005.1"/>
    </source>
</evidence>
<comment type="caution">
    <text evidence="3">The sequence shown here is derived from an EMBL/GenBank/DDBJ whole genome shotgun (WGS) entry which is preliminary data.</text>
</comment>
<keyword evidence="2" id="KW-0812">Transmembrane</keyword>
<organism evidence="3 4">
    <name type="scientific">Brachionus plicatilis</name>
    <name type="common">Marine rotifer</name>
    <name type="synonym">Brachionus muelleri</name>
    <dbReference type="NCBI Taxonomy" id="10195"/>
    <lineage>
        <taxon>Eukaryota</taxon>
        <taxon>Metazoa</taxon>
        <taxon>Spiralia</taxon>
        <taxon>Gnathifera</taxon>
        <taxon>Rotifera</taxon>
        <taxon>Eurotatoria</taxon>
        <taxon>Monogononta</taxon>
        <taxon>Pseudotrocha</taxon>
        <taxon>Ploima</taxon>
        <taxon>Brachionidae</taxon>
        <taxon>Brachionus</taxon>
    </lineage>
</organism>
<evidence type="ECO:0000256" key="2">
    <source>
        <dbReference type="SAM" id="Phobius"/>
    </source>
</evidence>
<evidence type="ECO:0000256" key="1">
    <source>
        <dbReference type="SAM" id="MobiDB-lite"/>
    </source>
</evidence>
<gene>
    <name evidence="3" type="ORF">BpHYR1_030824</name>
</gene>
<reference evidence="3 4" key="1">
    <citation type="journal article" date="2018" name="Sci. Rep.">
        <title>Genomic signatures of local adaptation to the degree of environmental predictability in rotifers.</title>
        <authorList>
            <person name="Franch-Gras L."/>
            <person name="Hahn C."/>
            <person name="Garcia-Roger E.M."/>
            <person name="Carmona M.J."/>
            <person name="Serra M."/>
            <person name="Gomez A."/>
        </authorList>
    </citation>
    <scope>NUCLEOTIDE SEQUENCE [LARGE SCALE GENOMIC DNA]</scope>
    <source>
        <strain evidence="3">HYR1</strain>
    </source>
</reference>
<sequence length="61" mass="6784">MDFFGWSRSVICVWYFVLYGLCDIATSLSISLERSINTCSNTSNEGDRIDGPKGTNVNITD</sequence>
<dbReference type="EMBL" id="REGN01003932">
    <property type="protein sequence ID" value="RNA20005.1"/>
    <property type="molecule type" value="Genomic_DNA"/>
</dbReference>
<evidence type="ECO:0000313" key="4">
    <source>
        <dbReference type="Proteomes" id="UP000276133"/>
    </source>
</evidence>
<proteinExistence type="predicted"/>
<dbReference type="AlphaFoldDB" id="A0A3M7R9T6"/>
<feature type="region of interest" description="Disordered" evidence="1">
    <location>
        <begin position="42"/>
        <end position="61"/>
    </location>
</feature>